<reference evidence="1" key="1">
    <citation type="submission" date="2023-04" db="EMBL/GenBank/DDBJ databases">
        <title>Novel strain of Lactilactobacillus sakei and use thereof.</title>
        <authorList>
            <person name="Kim S.Y."/>
        </authorList>
    </citation>
    <scope>NUCLEOTIDE SEQUENCE</scope>
    <source>
        <strain evidence="1">HUP1</strain>
    </source>
</reference>
<dbReference type="Proteomes" id="UP001179858">
    <property type="component" value="Chromosome"/>
</dbReference>
<dbReference type="RefSeq" id="WP_280102856.1">
    <property type="nucleotide sequence ID" value="NZ_CP122959.1"/>
</dbReference>
<dbReference type="AlphaFoldDB" id="A0AAF0GST0"/>
<accession>A0AAF0GST0</accession>
<sequence length="808" mass="89015">MGNKTIERPSQRYPLGAASDATLFAGQNMIVNGNNTQNMQGEFYAGHFLVGISVNDTEDKNEYPSTKVNNFTDAKITLPTNLDPSLVSATAFSKAFTKIVANDNSMIGKDKEVGHYVMGTSAQDNIPDSQLKSIFNDDNKVKTFKNRAYQLDGKTAYLGDISYFKDNKVSTQAQAISNVTNVSDYYANLTATEYDADGNIIGYKGDVHSDAIRSVSLNSKAVSGNSLGVDLNNNVIQVNIDMNMASTDVGVAVVDIDGAANDGLFQKAEGISINLLNYIAGQQKMPFVIFNYHNFKTFNFSASSTYSISAYTPAQVKAHPPVENKYYPQTTAQYNERLDYTPVDNTKLRYNSAAHVMNNFNTINGGDDAAITLNSNRGSEENYSFIGTILAPHTNIIIQGDSQYSFAGNVVTNRSIYLDGNVAVDKAFGANFNADGKFPGTSDLESTTKVPRILSVTLPNGVNFSPENVETNYVFQFSLNNNVEIDPESETMHRLDGRAFKNTFLIDQPAGTSNVLWSRMNNGNWKKYEPDGKNPLEPNKTSEAQTVELSIADVTEDLKTKDNVDNYDDQTVYNAGQIDGDYVVDGVEKAFIGWHLLHKNKFSFVVASASDDLSTMTESEIKAKYDNTITNYTLNVHGDLLVNYPKVFDFGTYTLGTADQEPINVAKGQINVENPFYMNWKLVVKNSTSGIDLVDNPLLQNDATDFNVQLYSLKTGTDDTWEAGQIVNLGDLLKGPQTPLLTLDTQKQLSGDEQLDAIQPAKTMPFYKSDVNLKFHNAKADHYAKHAGRYKLEATWELSTADKVMPNN</sequence>
<name>A0AAF0GST0_LATSK</name>
<evidence type="ECO:0000313" key="1">
    <source>
        <dbReference type="EMBL" id="WGI19107.1"/>
    </source>
</evidence>
<protein>
    <submittedName>
        <fullName evidence="1">Uncharacterized protein</fullName>
    </submittedName>
</protein>
<dbReference type="EMBL" id="CP122959">
    <property type="protein sequence ID" value="WGI19107.1"/>
    <property type="molecule type" value="Genomic_DNA"/>
</dbReference>
<evidence type="ECO:0000313" key="2">
    <source>
        <dbReference type="Proteomes" id="UP001179858"/>
    </source>
</evidence>
<organism evidence="1 2">
    <name type="scientific">Latilactobacillus sakei</name>
    <name type="common">Lactobacillus sakei</name>
    <dbReference type="NCBI Taxonomy" id="1599"/>
    <lineage>
        <taxon>Bacteria</taxon>
        <taxon>Bacillati</taxon>
        <taxon>Bacillota</taxon>
        <taxon>Bacilli</taxon>
        <taxon>Lactobacillales</taxon>
        <taxon>Lactobacillaceae</taxon>
        <taxon>Latilactobacillus</taxon>
    </lineage>
</organism>
<gene>
    <name evidence="1" type="ORF">QBD03_10320</name>
</gene>
<proteinExistence type="predicted"/>